<dbReference type="EMBL" id="JALD01000054">
    <property type="protein sequence ID" value="EUD10244.1"/>
    <property type="molecule type" value="Genomic_DNA"/>
</dbReference>
<dbReference type="AlphaFoldDB" id="A0AAV3M404"/>
<sequence length="75" mass="8570">MWFVYELDAPASYNYWFLNVITESGKVYTTKSGFYCSITDADDEKVVLGVNGESENLYVHYSSSSDCSTKMKRNL</sequence>
<protein>
    <submittedName>
        <fullName evidence="1">Uncharacterized protein</fullName>
    </submittedName>
</protein>
<proteinExistence type="predicted"/>
<evidence type="ECO:0000313" key="2">
    <source>
        <dbReference type="Proteomes" id="UP000022311"/>
    </source>
</evidence>
<comment type="caution">
    <text evidence="1">The sequence shown here is derived from an EMBL/GenBank/DDBJ whole genome shotgun (WGS) entry which is preliminary data.</text>
</comment>
<dbReference type="Proteomes" id="UP000022311">
    <property type="component" value="Unassembled WGS sequence"/>
</dbReference>
<evidence type="ECO:0000313" key="1">
    <source>
        <dbReference type="EMBL" id="EUD10244.1"/>
    </source>
</evidence>
<gene>
    <name evidence="1" type="ORF">HMPREF1563_0067</name>
</gene>
<organism evidence="1 2">
    <name type="scientific">Providencia alcalifaciens 205/92</name>
    <dbReference type="NCBI Taxonomy" id="1256988"/>
    <lineage>
        <taxon>Bacteria</taxon>
        <taxon>Pseudomonadati</taxon>
        <taxon>Pseudomonadota</taxon>
        <taxon>Gammaproteobacteria</taxon>
        <taxon>Enterobacterales</taxon>
        <taxon>Morganellaceae</taxon>
        <taxon>Providencia</taxon>
    </lineage>
</organism>
<name>A0AAV3M404_9GAMM</name>
<accession>A0AAV3M404</accession>
<reference evidence="1 2" key="1">
    <citation type="submission" date="2014-01" db="EMBL/GenBank/DDBJ databases">
        <authorList>
            <person name="Durkin A.S."/>
            <person name="McCorrison J."/>
            <person name="Torralba M."/>
            <person name="Gillis M."/>
            <person name="Haft D.H."/>
            <person name="Methe B."/>
            <person name="Sutton G."/>
            <person name="Nelson K.E."/>
        </authorList>
    </citation>
    <scope>NUCLEOTIDE SEQUENCE [LARGE SCALE GENOMIC DNA]</scope>
    <source>
        <strain evidence="1 2">205/92</strain>
    </source>
</reference>